<dbReference type="Gene3D" id="3.30.70.100">
    <property type="match status" value="1"/>
</dbReference>
<dbReference type="eggNOG" id="ENOG5034976">
    <property type="taxonomic scope" value="Bacteria"/>
</dbReference>
<evidence type="ECO:0008006" key="3">
    <source>
        <dbReference type="Google" id="ProtNLM"/>
    </source>
</evidence>
<dbReference type="RefSeq" id="WP_003928458.1">
    <property type="nucleotide sequence ID" value="NZ_JH814683.1"/>
</dbReference>
<dbReference type="PATRIC" id="fig|1194972.3.peg.84"/>
<protein>
    <recommendedName>
        <fullName evidence="3">Ethyl tert-butyl ether degradation EthD</fullName>
    </recommendedName>
</protein>
<dbReference type="SUPFAM" id="SSF54909">
    <property type="entry name" value="Dimeric alpha+beta barrel"/>
    <property type="match status" value="1"/>
</dbReference>
<proteinExistence type="predicted"/>
<sequence length="116" mass="12944">MADKFIQIVFSNPLDGKDDEFNDWYDNVHIPDLLSIPGMLSAQRYNLKDAQIYHAEGSTAPAHRYAVIYEMEGDVNAILGKIQEGVAAGQITMADCLDMSSWQLSFWTARSSEVNA</sequence>
<name>K0VDS6_MYCVA</name>
<evidence type="ECO:0000313" key="2">
    <source>
        <dbReference type="Proteomes" id="UP000006072"/>
    </source>
</evidence>
<dbReference type="InterPro" id="IPR011008">
    <property type="entry name" value="Dimeric_a/b-barrel"/>
</dbReference>
<dbReference type="Proteomes" id="UP000006072">
    <property type="component" value="Unassembled WGS sequence"/>
</dbReference>
<dbReference type="AlphaFoldDB" id="K0VDS6"/>
<reference evidence="1 2" key="1">
    <citation type="journal article" date="2012" name="J. Bacteriol.">
        <title>Complete Genome Sequence of Mycobacterium vaccae Type Strain ATCC 25954.</title>
        <authorList>
            <person name="Ho Y.S."/>
            <person name="Adroub S.A."/>
            <person name="Abadi M."/>
            <person name="Al Alwan B."/>
            <person name="Alkhateeb R."/>
            <person name="Gao G."/>
            <person name="Ragab A."/>
            <person name="Ali S."/>
            <person name="van Soolingen D."/>
            <person name="Bitter W."/>
            <person name="Pain A."/>
            <person name="Abdallah A.M."/>
        </authorList>
    </citation>
    <scope>NUCLEOTIDE SEQUENCE [LARGE SCALE GENOMIC DNA]</scope>
    <source>
        <strain evidence="1 2">ATCC 25954</strain>
    </source>
</reference>
<gene>
    <name evidence="1" type="ORF">MVAC_00405</name>
</gene>
<keyword evidence="2" id="KW-1185">Reference proteome</keyword>
<dbReference type="HOGENOM" id="CLU_160700_0_0_11"/>
<evidence type="ECO:0000313" key="1">
    <source>
        <dbReference type="EMBL" id="EJZ12963.1"/>
    </source>
</evidence>
<accession>K0VDS6</accession>
<dbReference type="EMBL" id="ALQA01000001">
    <property type="protein sequence ID" value="EJZ12963.1"/>
    <property type="molecule type" value="Genomic_DNA"/>
</dbReference>
<organism evidence="1 2">
    <name type="scientific">Mycolicibacterium vaccae ATCC 25954</name>
    <dbReference type="NCBI Taxonomy" id="1194972"/>
    <lineage>
        <taxon>Bacteria</taxon>
        <taxon>Bacillati</taxon>
        <taxon>Actinomycetota</taxon>
        <taxon>Actinomycetes</taxon>
        <taxon>Mycobacteriales</taxon>
        <taxon>Mycobacteriaceae</taxon>
        <taxon>Mycolicibacterium</taxon>
    </lineage>
</organism>
<comment type="caution">
    <text evidence="1">The sequence shown here is derived from an EMBL/GenBank/DDBJ whole genome shotgun (WGS) entry which is preliminary data.</text>
</comment>